<protein>
    <submittedName>
        <fullName evidence="1">Flp/Fap pilin component</fullName>
    </submittedName>
</protein>
<dbReference type="EMBL" id="FIZY01000065">
    <property type="protein sequence ID" value="CZF86448.1"/>
    <property type="molecule type" value="Genomic_DNA"/>
</dbReference>
<dbReference type="InterPro" id="IPR007047">
    <property type="entry name" value="Flp_Fap"/>
</dbReference>
<dbReference type="Proteomes" id="UP000073601">
    <property type="component" value="Unassembled WGS sequence"/>
</dbReference>
<accession>A0A128FI34</accession>
<dbReference type="RefSeq" id="WP_084387807.1">
    <property type="nucleotide sequence ID" value="NZ_CAWRCI010000065.1"/>
</dbReference>
<sequence length="61" mass="6589">MLKLVLNCIQDESGVTAIEYAMLGIIISTIILATFFETSALSKALRDAMTLIQTNINAANN</sequence>
<name>A0A128FI34_9GAMM</name>
<organism evidence="1 2">
    <name type="scientific">Grimontia marina</name>
    <dbReference type="NCBI Taxonomy" id="646534"/>
    <lineage>
        <taxon>Bacteria</taxon>
        <taxon>Pseudomonadati</taxon>
        <taxon>Pseudomonadota</taxon>
        <taxon>Gammaproteobacteria</taxon>
        <taxon>Vibrionales</taxon>
        <taxon>Vibrionaceae</taxon>
        <taxon>Grimontia</taxon>
    </lineage>
</organism>
<evidence type="ECO:0000313" key="1">
    <source>
        <dbReference type="EMBL" id="CZF86448.1"/>
    </source>
</evidence>
<dbReference type="AlphaFoldDB" id="A0A128FI34"/>
<proteinExistence type="predicted"/>
<gene>
    <name evidence="1" type="ORF">GMA8713_04482</name>
</gene>
<evidence type="ECO:0000313" key="2">
    <source>
        <dbReference type="Proteomes" id="UP000073601"/>
    </source>
</evidence>
<dbReference type="OrthoDB" id="5690605at2"/>
<reference evidence="2" key="1">
    <citation type="submission" date="2016-02" db="EMBL/GenBank/DDBJ databases">
        <authorList>
            <person name="Rodrigo-Torres Lidia"/>
            <person name="Arahal R.David."/>
        </authorList>
    </citation>
    <scope>NUCLEOTIDE SEQUENCE [LARGE SCALE GENOMIC DNA]</scope>
    <source>
        <strain evidence="2">CECT 8713</strain>
    </source>
</reference>
<keyword evidence="2" id="KW-1185">Reference proteome</keyword>
<dbReference type="Pfam" id="PF04964">
    <property type="entry name" value="Flp_Fap"/>
    <property type="match status" value="1"/>
</dbReference>